<accession>A0A4Y4DWZ7</accession>
<dbReference type="RefSeq" id="WP_141367451.1">
    <property type="nucleotide sequence ID" value="NZ_BAAAJL010000004.1"/>
</dbReference>
<dbReference type="GO" id="GO:0055085">
    <property type="term" value="P:transmembrane transport"/>
    <property type="evidence" value="ECO:0007669"/>
    <property type="project" value="InterPro"/>
</dbReference>
<evidence type="ECO:0000256" key="3">
    <source>
        <dbReference type="ARBA" id="ARBA00022692"/>
    </source>
</evidence>
<feature type="transmembrane region" description="Helical" evidence="6">
    <location>
        <begin position="322"/>
        <end position="343"/>
    </location>
</feature>
<evidence type="ECO:0000256" key="2">
    <source>
        <dbReference type="ARBA" id="ARBA00022448"/>
    </source>
</evidence>
<reference evidence="8 9" key="1">
    <citation type="submission" date="2019-06" db="EMBL/GenBank/DDBJ databases">
        <title>Whole genome shotgun sequence of Glutamicibacter uratoxydans NBRC 15515.</title>
        <authorList>
            <person name="Hosoyama A."/>
            <person name="Uohara A."/>
            <person name="Ohji S."/>
            <person name="Ichikawa N."/>
        </authorList>
    </citation>
    <scope>NUCLEOTIDE SEQUENCE [LARGE SCALE GENOMIC DNA]</scope>
    <source>
        <strain evidence="8 9">NBRC 15515</strain>
    </source>
</reference>
<name>A0A4Y4DWZ7_GLUUR</name>
<evidence type="ECO:0000313" key="9">
    <source>
        <dbReference type="Proteomes" id="UP000316612"/>
    </source>
</evidence>
<dbReference type="Proteomes" id="UP000316612">
    <property type="component" value="Unassembled WGS sequence"/>
</dbReference>
<gene>
    <name evidence="8" type="ORF">AUR04nite_34300</name>
</gene>
<evidence type="ECO:0000256" key="6">
    <source>
        <dbReference type="SAM" id="Phobius"/>
    </source>
</evidence>
<keyword evidence="5 6" id="KW-0472">Membrane</keyword>
<dbReference type="InterPro" id="IPR004680">
    <property type="entry name" value="Cit_transptr-like_dom"/>
</dbReference>
<protein>
    <submittedName>
        <fullName evidence="8">Citrate:proton symporter</fullName>
    </submittedName>
</protein>
<feature type="transmembrane region" description="Helical" evidence="6">
    <location>
        <begin position="173"/>
        <end position="193"/>
    </location>
</feature>
<proteinExistence type="predicted"/>
<keyword evidence="9" id="KW-1185">Reference proteome</keyword>
<evidence type="ECO:0000256" key="5">
    <source>
        <dbReference type="ARBA" id="ARBA00023136"/>
    </source>
</evidence>
<feature type="transmembrane region" description="Helical" evidence="6">
    <location>
        <begin position="27"/>
        <end position="46"/>
    </location>
</feature>
<keyword evidence="2" id="KW-0813">Transport</keyword>
<evidence type="ECO:0000256" key="4">
    <source>
        <dbReference type="ARBA" id="ARBA00022989"/>
    </source>
</evidence>
<comment type="caution">
    <text evidence="8">The sequence shown here is derived from an EMBL/GenBank/DDBJ whole genome shotgun (WGS) entry which is preliminary data.</text>
</comment>
<feature type="transmembrane region" description="Helical" evidence="6">
    <location>
        <begin position="133"/>
        <end position="153"/>
    </location>
</feature>
<keyword evidence="3 6" id="KW-0812">Transmembrane</keyword>
<dbReference type="EMBL" id="BJNY01000031">
    <property type="protein sequence ID" value="GED07898.1"/>
    <property type="molecule type" value="Genomic_DNA"/>
</dbReference>
<feature type="transmembrane region" description="Helical" evidence="6">
    <location>
        <begin position="294"/>
        <end position="310"/>
    </location>
</feature>
<feature type="transmembrane region" description="Helical" evidence="6">
    <location>
        <begin position="387"/>
        <end position="405"/>
    </location>
</feature>
<sequence>MLVALGFLMVATFMVLIMTKRMTPLLALIIVPTAFGLFAGAGFGLGDMIMDAIKSMSGTAALLMFAIMYFGLMIDVGLFDRLVAGIQKLVGNDPAKVIMGTALLTAVVSLDGDGSTTFIVVTAALLPIYQRLGLSPVVLTCVAGLTNGTLNIVPWGGPTARAAAALGVEASDIFVPMLPSLGIALVVIGIFAWQMGIAERRRMQRERPELWGTSFGGGNITGGNGGKTPGGTSGSPVAVLEAVATKGTGTEAATLDGTVLDPNRDTLRPKTFYFNLILTVAIMVLLVVDVLPLSYLFMVGTALALVVNFPKVSDQVKMISSHASEIIAVVSMVLGAAVLTGVLSGTGMVDAMSKWLVDIIPTSMGPYMAVITGLISIPATFLMSNDAFYFGILPVLTEAGAHFGVPAVDMARASITGQPVHMQSPLVPAILLLVSLARVDLGDHHKKVLWRALVVSLVMLASAVLLGVIQMG</sequence>
<feature type="transmembrane region" description="Helical" evidence="6">
    <location>
        <begin position="58"/>
        <end position="78"/>
    </location>
</feature>
<comment type="subcellular location">
    <subcellularLocation>
        <location evidence="1">Membrane</location>
        <topology evidence="1">Multi-pass membrane protein</topology>
    </subcellularLocation>
</comment>
<dbReference type="OrthoDB" id="5329450at2"/>
<evidence type="ECO:0000259" key="7">
    <source>
        <dbReference type="Pfam" id="PF03600"/>
    </source>
</evidence>
<organism evidence="8 9">
    <name type="scientific">Glutamicibacter uratoxydans</name>
    <name type="common">Arthrobacter uratoxydans</name>
    <dbReference type="NCBI Taxonomy" id="43667"/>
    <lineage>
        <taxon>Bacteria</taxon>
        <taxon>Bacillati</taxon>
        <taxon>Actinomycetota</taxon>
        <taxon>Actinomycetes</taxon>
        <taxon>Micrococcales</taxon>
        <taxon>Micrococcaceae</taxon>
        <taxon>Glutamicibacter</taxon>
    </lineage>
</organism>
<keyword evidence="4 6" id="KW-1133">Transmembrane helix</keyword>
<dbReference type="AlphaFoldDB" id="A0A4Y4DWZ7"/>
<dbReference type="GO" id="GO:0016020">
    <property type="term" value="C:membrane"/>
    <property type="evidence" value="ECO:0007669"/>
    <property type="project" value="UniProtKB-SubCell"/>
</dbReference>
<evidence type="ECO:0000256" key="1">
    <source>
        <dbReference type="ARBA" id="ARBA00004141"/>
    </source>
</evidence>
<evidence type="ECO:0000313" key="8">
    <source>
        <dbReference type="EMBL" id="GED07898.1"/>
    </source>
</evidence>
<dbReference type="Pfam" id="PF03600">
    <property type="entry name" value="CitMHS"/>
    <property type="match status" value="1"/>
</dbReference>
<feature type="transmembrane region" description="Helical" evidence="6">
    <location>
        <begin position="448"/>
        <end position="469"/>
    </location>
</feature>
<feature type="transmembrane region" description="Helical" evidence="6">
    <location>
        <begin position="355"/>
        <end position="375"/>
    </location>
</feature>
<feature type="transmembrane region" description="Helical" evidence="6">
    <location>
        <begin position="98"/>
        <end position="126"/>
    </location>
</feature>
<feature type="domain" description="Citrate transporter-like" evidence="7">
    <location>
        <begin position="14"/>
        <end position="417"/>
    </location>
</feature>